<dbReference type="SMART" id="SM00420">
    <property type="entry name" value="HTH_DEOR"/>
    <property type="match status" value="1"/>
</dbReference>
<dbReference type="EMBL" id="ADTV01000035">
    <property type="protein sequence ID" value="EFG84210.1"/>
    <property type="molecule type" value="Genomic_DNA"/>
</dbReference>
<keyword evidence="3" id="KW-0804">Transcription</keyword>
<evidence type="ECO:0000256" key="3">
    <source>
        <dbReference type="ARBA" id="ARBA00023163"/>
    </source>
</evidence>
<keyword evidence="2" id="KW-0238">DNA-binding</keyword>
<dbReference type="Proteomes" id="UP000006468">
    <property type="component" value="Chromosome"/>
</dbReference>
<organism evidence="5 6">
    <name type="scientific">Novacetimonas hansenii ATCC 23769</name>
    <dbReference type="NCBI Taxonomy" id="714995"/>
    <lineage>
        <taxon>Bacteria</taxon>
        <taxon>Pseudomonadati</taxon>
        <taxon>Pseudomonadota</taxon>
        <taxon>Alphaproteobacteria</taxon>
        <taxon>Acetobacterales</taxon>
        <taxon>Acetobacteraceae</taxon>
        <taxon>Novacetimonas</taxon>
    </lineage>
</organism>
<dbReference type="InterPro" id="IPR037171">
    <property type="entry name" value="NagB/RpiA_transferase-like"/>
</dbReference>
<dbReference type="PROSITE" id="PS51000">
    <property type="entry name" value="HTH_DEOR_2"/>
    <property type="match status" value="1"/>
</dbReference>
<dbReference type="InterPro" id="IPR014036">
    <property type="entry name" value="DeoR-like_C"/>
</dbReference>
<evidence type="ECO:0000313" key="6">
    <source>
        <dbReference type="Proteomes" id="UP000006468"/>
    </source>
</evidence>
<dbReference type="Pfam" id="PF08220">
    <property type="entry name" value="HTH_DeoR"/>
    <property type="match status" value="1"/>
</dbReference>
<dbReference type="SUPFAM" id="SSF100950">
    <property type="entry name" value="NagB/RpiA/CoA transferase-like"/>
    <property type="match status" value="1"/>
</dbReference>
<gene>
    <name evidence="5" type="ORF">GXY_09344</name>
</gene>
<dbReference type="SMART" id="SM01134">
    <property type="entry name" value="DeoRC"/>
    <property type="match status" value="1"/>
</dbReference>
<proteinExistence type="predicted"/>
<dbReference type="AlphaFoldDB" id="D5QFE9"/>
<dbReference type="InterPro" id="IPR036388">
    <property type="entry name" value="WH-like_DNA-bd_sf"/>
</dbReference>
<dbReference type="InterPro" id="IPR018356">
    <property type="entry name" value="Tscrpt_reg_HTH_DeoR_CS"/>
</dbReference>
<dbReference type="GO" id="GO:0003700">
    <property type="term" value="F:DNA-binding transcription factor activity"/>
    <property type="evidence" value="ECO:0007669"/>
    <property type="project" value="InterPro"/>
</dbReference>
<dbReference type="Pfam" id="PF00455">
    <property type="entry name" value="DeoRC"/>
    <property type="match status" value="1"/>
</dbReference>
<evidence type="ECO:0000256" key="2">
    <source>
        <dbReference type="ARBA" id="ARBA00023125"/>
    </source>
</evidence>
<evidence type="ECO:0000259" key="4">
    <source>
        <dbReference type="PROSITE" id="PS51000"/>
    </source>
</evidence>
<evidence type="ECO:0000313" key="5">
    <source>
        <dbReference type="EMBL" id="EFG84210.1"/>
    </source>
</evidence>
<feature type="domain" description="HTH deoR-type" evidence="4">
    <location>
        <begin position="35"/>
        <end position="90"/>
    </location>
</feature>
<dbReference type="PRINTS" id="PR00037">
    <property type="entry name" value="HTHLACR"/>
</dbReference>
<name>D5QFE9_NOVHA</name>
<dbReference type="PROSITE" id="PS00894">
    <property type="entry name" value="HTH_DEOR_1"/>
    <property type="match status" value="1"/>
</dbReference>
<sequence length="294" mass="32882">MSLWLVFACPMRLSRGCTSRRGMGHFYFFRRINVAPDRLTQIRRYLYLNGATGVHELAEKVDASLATIRRDLQRLEEQGIIIRTHGGATIADSVGLEIAFEARENQNLEDKRAIADAAFAMLRPNTAIFLDAGTTVLQLARRLRLDPMPLTVFSNNISVAEALMGLDHIQVILLGGRVRQSNRSVVGALSEQVIEGLWFDQLYLGASAVQPDYTIATPDSDEASLNAAMLKHSSERYLLVDSGKFGRHSTYRVGRLDQITQIFTDAHLSEEWIARMQQLNIPLTQPENLVESIA</sequence>
<accession>D5QFE9</accession>
<dbReference type="PANTHER" id="PTHR30363:SF46">
    <property type="entry name" value="LYSR FAMILY TRANSCRIPTIONAL REGULATOR"/>
    <property type="match status" value="1"/>
</dbReference>
<protein>
    <submittedName>
        <fullName evidence="5">Transcriptional regulator, DeoR family protein</fullName>
    </submittedName>
</protein>
<keyword evidence="1" id="KW-0805">Transcription regulation</keyword>
<dbReference type="PANTHER" id="PTHR30363">
    <property type="entry name" value="HTH-TYPE TRANSCRIPTIONAL REGULATOR SRLR-RELATED"/>
    <property type="match status" value="1"/>
</dbReference>
<dbReference type="Gene3D" id="1.10.10.10">
    <property type="entry name" value="Winged helix-like DNA-binding domain superfamily/Winged helix DNA-binding domain"/>
    <property type="match status" value="1"/>
</dbReference>
<dbReference type="GO" id="GO:0003677">
    <property type="term" value="F:DNA binding"/>
    <property type="evidence" value="ECO:0007669"/>
    <property type="project" value="UniProtKB-KW"/>
</dbReference>
<evidence type="ECO:0000256" key="1">
    <source>
        <dbReference type="ARBA" id="ARBA00023015"/>
    </source>
</evidence>
<dbReference type="InterPro" id="IPR001034">
    <property type="entry name" value="DeoR_HTH"/>
</dbReference>
<comment type="caution">
    <text evidence="5">The sequence shown here is derived from an EMBL/GenBank/DDBJ whole genome shotgun (WGS) entry which is preliminary data.</text>
</comment>
<dbReference type="HOGENOM" id="CLU_060699_1_4_5"/>
<dbReference type="SUPFAM" id="SSF46785">
    <property type="entry name" value="Winged helix' DNA-binding domain"/>
    <property type="match status" value="1"/>
</dbReference>
<reference evidence="5 6" key="1">
    <citation type="journal article" date="2010" name="J. Bacteriol.">
        <title>Genome sequence of a cellulose-producing bacterium, Gluconacetobacter hansenii ATCC 23769.</title>
        <authorList>
            <person name="Iyer P.R."/>
            <person name="Geib S.M."/>
            <person name="Catchmark J."/>
            <person name="Kao T.H."/>
            <person name="Tien M."/>
        </authorList>
    </citation>
    <scope>NUCLEOTIDE SEQUENCE [LARGE SCALE GENOMIC DNA]</scope>
    <source>
        <strain evidence="5 6">ATCC 23769</strain>
    </source>
</reference>
<dbReference type="InterPro" id="IPR036390">
    <property type="entry name" value="WH_DNA-bd_sf"/>
</dbReference>
<dbReference type="InterPro" id="IPR050313">
    <property type="entry name" value="Carb_Metab_HTH_regulators"/>
</dbReference>